<name>A0A0B1T5F3_OESDE</name>
<gene>
    <name evidence="2" type="ORF">OESDEN_09554</name>
</gene>
<keyword evidence="3" id="KW-1185">Reference proteome</keyword>
<dbReference type="InterPro" id="IPR036508">
    <property type="entry name" value="Chitin-bd_dom_sf"/>
</dbReference>
<dbReference type="Proteomes" id="UP000053660">
    <property type="component" value="Unassembled WGS sequence"/>
</dbReference>
<dbReference type="EMBL" id="KN552859">
    <property type="protein sequence ID" value="KHJ90600.1"/>
    <property type="molecule type" value="Genomic_DNA"/>
</dbReference>
<dbReference type="Pfam" id="PF01607">
    <property type="entry name" value="CBM_14"/>
    <property type="match status" value="1"/>
</dbReference>
<dbReference type="GO" id="GO:0005576">
    <property type="term" value="C:extracellular region"/>
    <property type="evidence" value="ECO:0007669"/>
    <property type="project" value="InterPro"/>
</dbReference>
<accession>A0A0B1T5F3</accession>
<dbReference type="Gene3D" id="2.170.140.10">
    <property type="entry name" value="Chitin binding domain"/>
    <property type="match status" value="1"/>
</dbReference>
<evidence type="ECO:0000313" key="3">
    <source>
        <dbReference type="Proteomes" id="UP000053660"/>
    </source>
</evidence>
<organism evidence="2 3">
    <name type="scientific">Oesophagostomum dentatum</name>
    <name type="common">Nodular worm</name>
    <dbReference type="NCBI Taxonomy" id="61180"/>
    <lineage>
        <taxon>Eukaryota</taxon>
        <taxon>Metazoa</taxon>
        <taxon>Ecdysozoa</taxon>
        <taxon>Nematoda</taxon>
        <taxon>Chromadorea</taxon>
        <taxon>Rhabditida</taxon>
        <taxon>Rhabditina</taxon>
        <taxon>Rhabditomorpha</taxon>
        <taxon>Strongyloidea</taxon>
        <taxon>Strongylidae</taxon>
        <taxon>Oesophagostomum</taxon>
    </lineage>
</organism>
<dbReference type="SUPFAM" id="SSF57625">
    <property type="entry name" value="Invertebrate chitin-binding proteins"/>
    <property type="match status" value="1"/>
</dbReference>
<protein>
    <recommendedName>
        <fullName evidence="1">Chitin-binding type-2 domain-containing protein</fullName>
    </recommendedName>
</protein>
<dbReference type="OrthoDB" id="5914859at2759"/>
<reference evidence="2 3" key="1">
    <citation type="submission" date="2014-03" db="EMBL/GenBank/DDBJ databases">
        <title>Draft genome of the hookworm Oesophagostomum dentatum.</title>
        <authorList>
            <person name="Mitreva M."/>
        </authorList>
    </citation>
    <scope>NUCLEOTIDE SEQUENCE [LARGE SCALE GENOMIC DNA]</scope>
    <source>
        <strain evidence="2 3">OD-Hann</strain>
    </source>
</reference>
<dbReference type="AlphaFoldDB" id="A0A0B1T5F3"/>
<evidence type="ECO:0000313" key="2">
    <source>
        <dbReference type="EMBL" id="KHJ90600.1"/>
    </source>
</evidence>
<dbReference type="GO" id="GO:0008061">
    <property type="term" value="F:chitin binding"/>
    <property type="evidence" value="ECO:0007669"/>
    <property type="project" value="InterPro"/>
</dbReference>
<proteinExistence type="predicted"/>
<evidence type="ECO:0000259" key="1">
    <source>
        <dbReference type="Pfam" id="PF01607"/>
    </source>
</evidence>
<feature type="domain" description="Chitin-binding type-2" evidence="1">
    <location>
        <begin position="77"/>
        <end position="107"/>
    </location>
</feature>
<sequence length="146" mass="16013">MVLRSCTTANKMDTIAYMAAHTRTWHTAVEPQMAEYSDQVFSSNTGKCTQITEREKESGENALAMNADASYAGRPNAEECSSDFIFCIDGVATAMKCPDKLVFKKKKGYSIFIPKNANPSASQSGFIQRLLKIRGLITPTSGIRSD</sequence>
<dbReference type="InterPro" id="IPR002557">
    <property type="entry name" value="Chitin-bd_dom"/>
</dbReference>